<dbReference type="AlphaFoldDB" id="A0AAV1BZ24"/>
<dbReference type="PANTHER" id="PTHR35318">
    <property type="entry name" value="BNAA10G08410D PROTEIN"/>
    <property type="match status" value="1"/>
</dbReference>
<protein>
    <submittedName>
        <fullName evidence="2">OLC1v1023022C1</fullName>
    </submittedName>
</protein>
<sequence length="150" mass="16162">MKFLLEMVACCGSCSGNSMVKEEASLLVPGSAPPSPTPRAGRPKGRKRWRSGGANGGGSAVDWRPSLTSICEENVLSERTNKDHPPRKDDAAVVKTSPSSPSDRNLKRKITSTPRTRSSSSSSYSSREDVRHSISIHAVMPTFSPAPFMF</sequence>
<reference evidence="2" key="1">
    <citation type="submission" date="2023-03" db="EMBL/GenBank/DDBJ databases">
        <authorList>
            <person name="Julca I."/>
        </authorList>
    </citation>
    <scope>NUCLEOTIDE SEQUENCE</scope>
</reference>
<accession>A0AAV1BZ24</accession>
<dbReference type="PANTHER" id="PTHR35318:SF2">
    <property type="entry name" value="OS08G0138900 PROTEIN"/>
    <property type="match status" value="1"/>
</dbReference>
<name>A0AAV1BZ24_OLDCO</name>
<gene>
    <name evidence="2" type="ORF">OLC1_LOCUS1162</name>
</gene>
<feature type="region of interest" description="Disordered" evidence="1">
    <location>
        <begin position="25"/>
        <end position="130"/>
    </location>
</feature>
<proteinExistence type="predicted"/>
<evidence type="ECO:0000313" key="2">
    <source>
        <dbReference type="EMBL" id="CAI9088634.1"/>
    </source>
</evidence>
<evidence type="ECO:0000313" key="3">
    <source>
        <dbReference type="Proteomes" id="UP001161247"/>
    </source>
</evidence>
<organism evidence="2 3">
    <name type="scientific">Oldenlandia corymbosa var. corymbosa</name>
    <dbReference type="NCBI Taxonomy" id="529605"/>
    <lineage>
        <taxon>Eukaryota</taxon>
        <taxon>Viridiplantae</taxon>
        <taxon>Streptophyta</taxon>
        <taxon>Embryophyta</taxon>
        <taxon>Tracheophyta</taxon>
        <taxon>Spermatophyta</taxon>
        <taxon>Magnoliopsida</taxon>
        <taxon>eudicotyledons</taxon>
        <taxon>Gunneridae</taxon>
        <taxon>Pentapetalae</taxon>
        <taxon>asterids</taxon>
        <taxon>lamiids</taxon>
        <taxon>Gentianales</taxon>
        <taxon>Rubiaceae</taxon>
        <taxon>Rubioideae</taxon>
        <taxon>Spermacoceae</taxon>
        <taxon>Hedyotis-Oldenlandia complex</taxon>
        <taxon>Oldenlandia</taxon>
    </lineage>
</organism>
<feature type="compositionally biased region" description="Basic and acidic residues" evidence="1">
    <location>
        <begin position="79"/>
        <end position="92"/>
    </location>
</feature>
<feature type="compositionally biased region" description="Low complexity" evidence="1">
    <location>
        <begin position="111"/>
        <end position="125"/>
    </location>
</feature>
<dbReference type="EMBL" id="OX459118">
    <property type="protein sequence ID" value="CAI9088634.1"/>
    <property type="molecule type" value="Genomic_DNA"/>
</dbReference>
<dbReference type="Proteomes" id="UP001161247">
    <property type="component" value="Chromosome 1"/>
</dbReference>
<feature type="compositionally biased region" description="Basic residues" evidence="1">
    <location>
        <begin position="41"/>
        <end position="50"/>
    </location>
</feature>
<keyword evidence="3" id="KW-1185">Reference proteome</keyword>
<evidence type="ECO:0000256" key="1">
    <source>
        <dbReference type="SAM" id="MobiDB-lite"/>
    </source>
</evidence>